<keyword evidence="3" id="KW-1185">Reference proteome</keyword>
<dbReference type="EMBL" id="OX465077">
    <property type="protein sequence ID" value="CAI9270204.1"/>
    <property type="molecule type" value="Genomic_DNA"/>
</dbReference>
<reference evidence="2" key="1">
    <citation type="submission" date="2023-04" db="EMBL/GenBank/DDBJ databases">
        <authorList>
            <person name="Vijverberg K."/>
            <person name="Xiong W."/>
            <person name="Schranz E."/>
        </authorList>
    </citation>
    <scope>NUCLEOTIDE SEQUENCE</scope>
</reference>
<evidence type="ECO:0000256" key="1">
    <source>
        <dbReference type="SAM" id="Coils"/>
    </source>
</evidence>
<name>A0AA35VK23_LACSI</name>
<dbReference type="Proteomes" id="UP001177003">
    <property type="component" value="Chromosome 1"/>
</dbReference>
<protein>
    <submittedName>
        <fullName evidence="2">Uncharacterized protein</fullName>
    </submittedName>
</protein>
<gene>
    <name evidence="2" type="ORF">LSALG_LOCUS10534</name>
</gene>
<dbReference type="AlphaFoldDB" id="A0AA35VK23"/>
<accession>A0AA35VK23</accession>
<sequence length="340" mass="38556">MTKITSAQIWSLVLHEVYNQADIQVPKEAEVAQFSHLHIPKFALYDPFIFHVVGYIPDVMFNLVAIDKDVTTKTVFEKSRKGSYKNLTNVVTEKTTKDGFDMEVIFFSCEGEWNSTSAIDTSIVTPPPLLSPPPTLIIKPTIVLVVSPTFQEFNPKEQDVHENGIMSGKQYKILNSKLNTILQFLNDNAGKPSRNRALIEDLHACNKVYPGKLKLKKEANVKMFASIKTSLTGFQESLLKFELLITSIYEYQISSMVSSVESCLKSKLDLILDLVIVLATNTPCFSANVSQRGERGLVYRKILKKLQELELERLRQLNNIMRIRSNDPSSLNKRDPNNVW</sequence>
<keyword evidence="1" id="KW-0175">Coiled coil</keyword>
<feature type="coiled-coil region" evidence="1">
    <location>
        <begin position="299"/>
        <end position="326"/>
    </location>
</feature>
<proteinExistence type="predicted"/>
<organism evidence="2 3">
    <name type="scientific">Lactuca saligna</name>
    <name type="common">Willowleaf lettuce</name>
    <dbReference type="NCBI Taxonomy" id="75948"/>
    <lineage>
        <taxon>Eukaryota</taxon>
        <taxon>Viridiplantae</taxon>
        <taxon>Streptophyta</taxon>
        <taxon>Embryophyta</taxon>
        <taxon>Tracheophyta</taxon>
        <taxon>Spermatophyta</taxon>
        <taxon>Magnoliopsida</taxon>
        <taxon>eudicotyledons</taxon>
        <taxon>Gunneridae</taxon>
        <taxon>Pentapetalae</taxon>
        <taxon>asterids</taxon>
        <taxon>campanulids</taxon>
        <taxon>Asterales</taxon>
        <taxon>Asteraceae</taxon>
        <taxon>Cichorioideae</taxon>
        <taxon>Cichorieae</taxon>
        <taxon>Lactucinae</taxon>
        <taxon>Lactuca</taxon>
    </lineage>
</organism>
<evidence type="ECO:0000313" key="2">
    <source>
        <dbReference type="EMBL" id="CAI9270204.1"/>
    </source>
</evidence>
<evidence type="ECO:0000313" key="3">
    <source>
        <dbReference type="Proteomes" id="UP001177003"/>
    </source>
</evidence>